<dbReference type="RefSeq" id="WP_121163302.1">
    <property type="nucleotide sequence ID" value="NZ_RAPE01000001.1"/>
</dbReference>
<dbReference type="Gene3D" id="3.40.50.10090">
    <property type="match status" value="1"/>
</dbReference>
<dbReference type="EMBL" id="RAPE01000001">
    <property type="protein sequence ID" value="RKF16301.1"/>
    <property type="molecule type" value="Genomic_DNA"/>
</dbReference>
<protein>
    <submittedName>
        <fullName evidence="2">Uroporphyrinogen-III synthase</fullName>
    </submittedName>
</protein>
<comment type="caution">
    <text evidence="2">The sequence shown here is derived from an EMBL/GenBank/DDBJ whole genome shotgun (WGS) entry which is preliminary data.</text>
</comment>
<organism evidence="2 3">
    <name type="scientific">Roseovarius spongiae</name>
    <dbReference type="NCBI Taxonomy" id="2320272"/>
    <lineage>
        <taxon>Bacteria</taxon>
        <taxon>Pseudomonadati</taxon>
        <taxon>Pseudomonadota</taxon>
        <taxon>Alphaproteobacteria</taxon>
        <taxon>Rhodobacterales</taxon>
        <taxon>Roseobacteraceae</taxon>
        <taxon>Roseovarius</taxon>
    </lineage>
</organism>
<evidence type="ECO:0000313" key="3">
    <source>
        <dbReference type="Proteomes" id="UP000281128"/>
    </source>
</evidence>
<sequence length="251" mass="26430">MQTTAHPSRRPIVLVTRPEPEGAAFAAELAARHGDAVRLIRAPIMEIVRDADLPDLKGIETLVFTSRNGVRAYAAATARREIPCYAVGDATAEAARAEGLSAISAEGDARALVALMIADRVRGPVMQLHGTHRAGDIPGALRAAGIEARAVPIYDQRARPLSPEARRALRGDAPVVLPLFSPRSAELVINDTPPTCPLVAAVISEAARDRLPDPLARDAIVAARPDGPAMHDAVTQAIATAKRLEGAKGTQ</sequence>
<dbReference type="InterPro" id="IPR036108">
    <property type="entry name" value="4pyrrol_syn_uPrphyn_synt_sf"/>
</dbReference>
<dbReference type="GO" id="GO:0004852">
    <property type="term" value="F:uroporphyrinogen-III synthase activity"/>
    <property type="evidence" value="ECO:0007669"/>
    <property type="project" value="InterPro"/>
</dbReference>
<dbReference type="Pfam" id="PF02602">
    <property type="entry name" value="HEM4"/>
    <property type="match status" value="1"/>
</dbReference>
<dbReference type="SUPFAM" id="SSF69618">
    <property type="entry name" value="HemD-like"/>
    <property type="match status" value="1"/>
</dbReference>
<dbReference type="InterPro" id="IPR003754">
    <property type="entry name" value="4pyrrol_synth_uPrphyn_synth"/>
</dbReference>
<proteinExistence type="predicted"/>
<evidence type="ECO:0000259" key="1">
    <source>
        <dbReference type="Pfam" id="PF02602"/>
    </source>
</evidence>
<name>A0A3A8B405_9RHOB</name>
<gene>
    <name evidence="2" type="ORF">D6850_01705</name>
</gene>
<evidence type="ECO:0000313" key="2">
    <source>
        <dbReference type="EMBL" id="RKF16301.1"/>
    </source>
</evidence>
<dbReference type="AlphaFoldDB" id="A0A3A8B405"/>
<dbReference type="Proteomes" id="UP000281128">
    <property type="component" value="Unassembled WGS sequence"/>
</dbReference>
<dbReference type="CDD" id="cd06578">
    <property type="entry name" value="HemD"/>
    <property type="match status" value="1"/>
</dbReference>
<accession>A0A3A8B405</accession>
<dbReference type="GO" id="GO:0033014">
    <property type="term" value="P:tetrapyrrole biosynthetic process"/>
    <property type="evidence" value="ECO:0007669"/>
    <property type="project" value="InterPro"/>
</dbReference>
<reference evidence="2 3" key="1">
    <citation type="submission" date="2018-09" db="EMBL/GenBank/DDBJ databases">
        <title>Roseovarius spongiae sp. nov., isolated from a marine sponge.</title>
        <authorList>
            <person name="Zhuang L."/>
            <person name="Luo L."/>
        </authorList>
    </citation>
    <scope>NUCLEOTIDE SEQUENCE [LARGE SCALE GENOMIC DNA]</scope>
    <source>
        <strain evidence="2 3">HN-E21</strain>
    </source>
</reference>
<dbReference type="OrthoDB" id="7204250at2"/>
<keyword evidence="3" id="KW-1185">Reference proteome</keyword>
<feature type="domain" description="Tetrapyrrole biosynthesis uroporphyrinogen III synthase" evidence="1">
    <location>
        <begin position="32"/>
        <end position="230"/>
    </location>
</feature>